<dbReference type="SUPFAM" id="SSF56935">
    <property type="entry name" value="Porins"/>
    <property type="match status" value="1"/>
</dbReference>
<dbReference type="Gene3D" id="1.25.40.10">
    <property type="entry name" value="Tetratricopeptide repeat domain"/>
    <property type="match status" value="1"/>
</dbReference>
<dbReference type="SUPFAM" id="SSF48452">
    <property type="entry name" value="TPR-like"/>
    <property type="match status" value="1"/>
</dbReference>
<dbReference type="EMBL" id="JBBKTX010000001">
    <property type="protein sequence ID" value="MFK4750904.1"/>
    <property type="molecule type" value="Genomic_DNA"/>
</dbReference>
<protein>
    <submittedName>
        <fullName evidence="1">Tetratricopeptide repeat protein</fullName>
    </submittedName>
</protein>
<evidence type="ECO:0000313" key="1">
    <source>
        <dbReference type="EMBL" id="MFK4750904.1"/>
    </source>
</evidence>
<dbReference type="InterPro" id="IPR011990">
    <property type="entry name" value="TPR-like_helical_dom_sf"/>
</dbReference>
<reference evidence="1 2" key="1">
    <citation type="submission" date="2024-03" db="EMBL/GenBank/DDBJ databases">
        <title>High-quality draft genome sequence of Oceanobacter sp. wDCs-4.</title>
        <authorList>
            <person name="Dong C."/>
        </authorList>
    </citation>
    <scope>NUCLEOTIDE SEQUENCE [LARGE SCALE GENOMIC DNA]</scope>
    <source>
        <strain evidence="2">wDCs-4</strain>
    </source>
</reference>
<name>A0ABW8ND95_9GAMM</name>
<accession>A0ABW8ND95</accession>
<proteinExistence type="predicted"/>
<dbReference type="Proteomes" id="UP001620597">
    <property type="component" value="Unassembled WGS sequence"/>
</dbReference>
<organism evidence="1 2">
    <name type="scientific">Oceanobacter antarcticus</name>
    <dbReference type="NCBI Taxonomy" id="3133425"/>
    <lineage>
        <taxon>Bacteria</taxon>
        <taxon>Pseudomonadati</taxon>
        <taxon>Pseudomonadota</taxon>
        <taxon>Gammaproteobacteria</taxon>
        <taxon>Oceanospirillales</taxon>
        <taxon>Oceanospirillaceae</taxon>
        <taxon>Oceanobacter</taxon>
    </lineage>
</organism>
<keyword evidence="2" id="KW-1185">Reference proteome</keyword>
<comment type="caution">
    <text evidence="1">The sequence shown here is derived from an EMBL/GenBank/DDBJ whole genome shotgun (WGS) entry which is preliminary data.</text>
</comment>
<dbReference type="RefSeq" id="WP_416204448.1">
    <property type="nucleotide sequence ID" value="NZ_JBBKTX010000001.1"/>
</dbReference>
<evidence type="ECO:0000313" key="2">
    <source>
        <dbReference type="Proteomes" id="UP001620597"/>
    </source>
</evidence>
<gene>
    <name evidence="1" type="ORF">WG929_00640</name>
</gene>
<sequence>MHHHIDPYRRDSYSRIPILLLAALAPLQLNPCRAASVSDAAPSAPAAVTEAATLETLITSIRAGDFSSAYQIAHTLLATYEGEEAFDLMYGSAALETHNLNEAWFVFDRLHSRFPQNLNYHFELARCQYAMGQMLAAESGFQTVLAADPLPAIATASRNYLQQISQQQSRSRRSWSVALATAAGYDTNINTATSEREIDLFDGQLSAILSEEQRAIHSGYFRYSAAAQMSLPLTSKRRVYSSVSFARKDNNGNDTYDLDAVQFRAGAQQLLGQHQLNASLDYEYYWLGHDSLQSMLQLTTEWRWNGWQHWQPQLELHVSSKDSQLNDEADTLQIGSRTALAYQQGLWSSMAGVSWSSDLDDQAELARDTAGADARLSYQLNSRLALHLQGLYRQYDYQHGNDLLAPGKDRQEHLGQASIGWQYQLLHWLTLHNQFSYLRNASSISVYQYDRALFEAGLTVSFQN</sequence>